<dbReference type="EMBL" id="CP029343">
    <property type="protein sequence ID" value="AWL05325.1"/>
    <property type="molecule type" value="Genomic_DNA"/>
</dbReference>
<dbReference type="OrthoDB" id="9803627at2"/>
<dbReference type="KEGG" id="mtim:DIR46_13390"/>
<dbReference type="GO" id="GO:0016740">
    <property type="term" value="F:transferase activity"/>
    <property type="evidence" value="ECO:0007669"/>
    <property type="project" value="UniProtKB-KW"/>
</dbReference>
<sequence>MSGPIIPIHWRDMKLYYYRGNNFGDKLNPVIWDALIPELVDEDDSTLLVGMGTLINSRVPVEPQKLVFGSGVGYNKAAQVDDKWKFYCVRGPLTAAALGLDKQVAITDPALLLTRVVNQPVAPTGEVVFMPHHSSMLNADWAPFCAKAGITFLDPEADMHEVLAKIRGAKLVIAEAMHAAIVADAYRVPWIPVQCYEHILGFKWEDWCQSMSVPYRPQTLPSVWDIDKTLGPRDRLAANVKRGLRGVGIWKGDWTPPPPAKNVRQVEDAVVGALSKLAGSGESYLSDERLQGVALERLLAKIDQLKRDYAIVAA</sequence>
<feature type="domain" description="Polysaccharide pyruvyl transferase" evidence="1">
    <location>
        <begin position="49"/>
        <end position="193"/>
    </location>
</feature>
<dbReference type="InterPro" id="IPR007345">
    <property type="entry name" value="Polysacch_pyruvyl_Trfase"/>
</dbReference>
<proteinExistence type="predicted"/>
<protein>
    <submittedName>
        <fullName evidence="2">Polysaccharide pyruvyl transferase</fullName>
    </submittedName>
</protein>
<gene>
    <name evidence="2" type="ORF">DIR46_13390</name>
</gene>
<dbReference type="AlphaFoldDB" id="A0A2S2DIY1"/>
<accession>A0A2S2DIY1</accession>
<keyword evidence="3" id="KW-1185">Reference proteome</keyword>
<organism evidence="2 3">
    <name type="scientific">Massilia oculi</name>
    <dbReference type="NCBI Taxonomy" id="945844"/>
    <lineage>
        <taxon>Bacteria</taxon>
        <taxon>Pseudomonadati</taxon>
        <taxon>Pseudomonadota</taxon>
        <taxon>Betaproteobacteria</taxon>
        <taxon>Burkholderiales</taxon>
        <taxon>Oxalobacteraceae</taxon>
        <taxon>Telluria group</taxon>
        <taxon>Massilia</taxon>
    </lineage>
</organism>
<keyword evidence="2" id="KW-0808">Transferase</keyword>
<dbReference type="Proteomes" id="UP000245820">
    <property type="component" value="Chromosome"/>
</dbReference>
<evidence type="ECO:0000259" key="1">
    <source>
        <dbReference type="Pfam" id="PF04230"/>
    </source>
</evidence>
<evidence type="ECO:0000313" key="2">
    <source>
        <dbReference type="EMBL" id="AWL05325.1"/>
    </source>
</evidence>
<evidence type="ECO:0000313" key="3">
    <source>
        <dbReference type="Proteomes" id="UP000245820"/>
    </source>
</evidence>
<dbReference type="Pfam" id="PF04230">
    <property type="entry name" value="PS_pyruv_trans"/>
    <property type="match status" value="1"/>
</dbReference>
<name>A0A2S2DIY1_9BURK</name>
<reference evidence="2 3" key="1">
    <citation type="submission" date="2018-05" db="EMBL/GenBank/DDBJ databases">
        <title>Complete genome sequence of Massilia oculi sp. nov. CCUG 43427T (=DSM 26321T), the type strain of M. oculi, and comparison with genome sequences of other Massilia strains.</title>
        <authorList>
            <person name="Zhu B."/>
        </authorList>
    </citation>
    <scope>NUCLEOTIDE SEQUENCE [LARGE SCALE GENOMIC DNA]</scope>
    <source>
        <strain evidence="2 3">CCUG 43427</strain>
    </source>
</reference>